<dbReference type="AlphaFoldDB" id="A0A1B5L4U4"/>
<accession>A0A1B5L4U4</accession>
<dbReference type="GO" id="GO:0016757">
    <property type="term" value="F:glycosyltransferase activity"/>
    <property type="evidence" value="ECO:0007669"/>
    <property type="project" value="InterPro"/>
</dbReference>
<evidence type="ECO:0000313" key="3">
    <source>
        <dbReference type="Proteomes" id="UP000054053"/>
    </source>
</evidence>
<dbReference type="Proteomes" id="UP000054053">
    <property type="component" value="Unassembled WGS sequence"/>
</dbReference>
<dbReference type="EMBL" id="BBTG02000024">
    <property type="protein sequence ID" value="GAO18472.1"/>
    <property type="molecule type" value="Genomic_DNA"/>
</dbReference>
<organism evidence="2 3">
    <name type="scientific">Ustilaginoidea virens</name>
    <name type="common">Rice false smut fungus</name>
    <name type="synonym">Villosiclava virens</name>
    <dbReference type="NCBI Taxonomy" id="1159556"/>
    <lineage>
        <taxon>Eukaryota</taxon>
        <taxon>Fungi</taxon>
        <taxon>Dikarya</taxon>
        <taxon>Ascomycota</taxon>
        <taxon>Pezizomycotina</taxon>
        <taxon>Sordariomycetes</taxon>
        <taxon>Hypocreomycetidae</taxon>
        <taxon>Hypocreales</taxon>
        <taxon>Clavicipitaceae</taxon>
        <taxon>Ustilaginoidea</taxon>
    </lineage>
</organism>
<comment type="caution">
    <text evidence="2">The sequence shown here is derived from an EMBL/GenBank/DDBJ whole genome shotgun (WGS) entry which is preliminary data.</text>
</comment>
<dbReference type="PANTHER" id="PTHR11183">
    <property type="entry name" value="GLYCOGENIN SUBFAMILY MEMBER"/>
    <property type="match status" value="1"/>
</dbReference>
<proteinExistence type="predicted"/>
<evidence type="ECO:0000256" key="1">
    <source>
        <dbReference type="SAM" id="MobiDB-lite"/>
    </source>
</evidence>
<reference evidence="3" key="1">
    <citation type="journal article" date="2016" name="Genome Announc.">
        <title>Genome sequence of Ustilaginoidea virens IPU010, a rice pathogenic fungus causing false smut.</title>
        <authorList>
            <person name="Kumagai T."/>
            <person name="Ishii T."/>
            <person name="Terai G."/>
            <person name="Umemura M."/>
            <person name="Machida M."/>
            <person name="Asai K."/>
        </authorList>
    </citation>
    <scope>NUCLEOTIDE SEQUENCE [LARGE SCALE GENOMIC DNA]</scope>
    <source>
        <strain evidence="3">IPU010</strain>
    </source>
</reference>
<name>A0A1B5L4U4_USTVR</name>
<evidence type="ECO:0000313" key="2">
    <source>
        <dbReference type="EMBL" id="GAO18472.1"/>
    </source>
</evidence>
<sequence>MQRYLLHPQIAGHTKGGRSTEINVCRGTLDLAPTIAIAGSHLPAPILVHHPQAVLSIPPQSPHQHQLAAPATMHPTTPAAASPASYPDDPRFDDCWTKLVVFSLVGFARLVLLDADMLPLRNMDELMDLPLDADRRVFAAAHACVCNPLGKPHYPRAWVPRNCAFTAQHADPDAAQVRAPDAAAGLGALNSGLLVVRPSHGLFDQIVGHMHANADRYTHPDQDLLADLYRGRWVALPYVYNALKTMPARGVHDAIWRPGSIKNVHYILSPKPWEELDQSGNWTGTDETHAWWVEANKERLRQEEGKGGSGVKDA</sequence>
<dbReference type="Pfam" id="PF01501">
    <property type="entry name" value="Glyco_transf_8"/>
    <property type="match status" value="1"/>
</dbReference>
<gene>
    <name evidence="2" type="ORF">UVI_02041900</name>
</gene>
<dbReference type="SUPFAM" id="SSF53448">
    <property type="entry name" value="Nucleotide-diphospho-sugar transferases"/>
    <property type="match status" value="1"/>
</dbReference>
<dbReference type="InterPro" id="IPR050587">
    <property type="entry name" value="GNT1/Glycosyltrans_8"/>
</dbReference>
<feature type="region of interest" description="Disordered" evidence="1">
    <location>
        <begin position="58"/>
        <end position="84"/>
    </location>
</feature>
<dbReference type="Gene3D" id="3.90.550.10">
    <property type="entry name" value="Spore Coat Polysaccharide Biosynthesis Protein SpsA, Chain A"/>
    <property type="match status" value="1"/>
</dbReference>
<protein>
    <recommendedName>
        <fullName evidence="4">Glycosyl transferase family protein</fullName>
    </recommendedName>
</protein>
<feature type="compositionally biased region" description="Low complexity" evidence="1">
    <location>
        <begin position="68"/>
        <end position="84"/>
    </location>
</feature>
<dbReference type="InterPro" id="IPR002495">
    <property type="entry name" value="Glyco_trans_8"/>
</dbReference>
<dbReference type="InterPro" id="IPR029044">
    <property type="entry name" value="Nucleotide-diphossugar_trans"/>
</dbReference>
<evidence type="ECO:0008006" key="4">
    <source>
        <dbReference type="Google" id="ProtNLM"/>
    </source>
</evidence>